<feature type="transmembrane region" description="Helical" evidence="10">
    <location>
        <begin position="321"/>
        <end position="342"/>
    </location>
</feature>
<comment type="subcellular location">
    <subcellularLocation>
        <location evidence="1">Membrane</location>
        <topology evidence="1">Multi-pass membrane protein</topology>
    </subcellularLocation>
</comment>
<accession>A0AA43QLW6</accession>
<feature type="compositionally biased region" description="Basic and acidic residues" evidence="9">
    <location>
        <begin position="1"/>
        <end position="10"/>
    </location>
</feature>
<feature type="transmembrane region" description="Helical" evidence="10">
    <location>
        <begin position="175"/>
        <end position="194"/>
    </location>
</feature>
<dbReference type="Gene3D" id="1.10.287.370">
    <property type="match status" value="1"/>
</dbReference>
<feature type="transmembrane region" description="Helical" evidence="10">
    <location>
        <begin position="421"/>
        <end position="444"/>
    </location>
</feature>
<comment type="function">
    <text evidence="7">Binds specifically to cytosolic chaperonin (c-CPN) and transfers target proteins to it. Binds to nascent polypeptide chain and promotes folding in an environment in which there are many competing pathways for nonnative proteins.</text>
</comment>
<evidence type="ECO:0008006" key="13">
    <source>
        <dbReference type="Google" id="ProtNLM"/>
    </source>
</evidence>
<dbReference type="GO" id="GO:0005886">
    <property type="term" value="C:plasma membrane"/>
    <property type="evidence" value="ECO:0007669"/>
    <property type="project" value="TreeGrafter"/>
</dbReference>
<dbReference type="CDD" id="cd17323">
    <property type="entry name" value="MFS_Tpo1_MDR_like"/>
    <property type="match status" value="1"/>
</dbReference>
<evidence type="ECO:0000256" key="7">
    <source>
        <dbReference type="ARBA" id="ARBA00024667"/>
    </source>
</evidence>
<dbReference type="CDD" id="cd23165">
    <property type="entry name" value="Prefoldin_4"/>
    <property type="match status" value="1"/>
</dbReference>
<evidence type="ECO:0000256" key="3">
    <source>
        <dbReference type="ARBA" id="ARBA00022692"/>
    </source>
</evidence>
<dbReference type="AlphaFoldDB" id="A0AA43QLW6"/>
<comment type="similarity">
    <text evidence="2">Belongs to the prefoldin subunit beta family.</text>
</comment>
<dbReference type="PANTHER" id="PTHR23502">
    <property type="entry name" value="MAJOR FACILITATOR SUPERFAMILY"/>
    <property type="match status" value="1"/>
</dbReference>
<comment type="caution">
    <text evidence="11">The sequence shown here is derived from an EMBL/GenBank/DDBJ whole genome shotgun (WGS) entry which is preliminary data.</text>
</comment>
<keyword evidence="5 10" id="KW-0472">Membrane</keyword>
<keyword evidence="12" id="KW-1185">Reference proteome</keyword>
<dbReference type="InterPro" id="IPR002777">
    <property type="entry name" value="PFD_beta-like"/>
</dbReference>
<dbReference type="InterPro" id="IPR011701">
    <property type="entry name" value="MFS"/>
</dbReference>
<keyword evidence="8" id="KW-0175">Coiled coil</keyword>
<evidence type="ECO:0000256" key="2">
    <source>
        <dbReference type="ARBA" id="ARBA00008045"/>
    </source>
</evidence>
<feature type="region of interest" description="Disordered" evidence="9">
    <location>
        <begin position="1"/>
        <end position="21"/>
    </location>
</feature>
<dbReference type="GO" id="GO:0051082">
    <property type="term" value="F:unfolded protein binding"/>
    <property type="evidence" value="ECO:0007669"/>
    <property type="project" value="InterPro"/>
</dbReference>
<dbReference type="Proteomes" id="UP001161017">
    <property type="component" value="Unassembled WGS sequence"/>
</dbReference>
<dbReference type="SUPFAM" id="SSF46579">
    <property type="entry name" value="Prefoldin"/>
    <property type="match status" value="1"/>
</dbReference>
<dbReference type="GO" id="GO:0016272">
    <property type="term" value="C:prefoldin complex"/>
    <property type="evidence" value="ECO:0007669"/>
    <property type="project" value="InterPro"/>
</dbReference>
<gene>
    <name evidence="11" type="ORF">OHK93_007016</name>
</gene>
<evidence type="ECO:0000256" key="10">
    <source>
        <dbReference type="SAM" id="Phobius"/>
    </source>
</evidence>
<evidence type="ECO:0000256" key="6">
    <source>
        <dbReference type="ARBA" id="ARBA00023186"/>
    </source>
</evidence>
<keyword evidence="4 10" id="KW-1133">Transmembrane helix</keyword>
<evidence type="ECO:0000256" key="4">
    <source>
        <dbReference type="ARBA" id="ARBA00022989"/>
    </source>
</evidence>
<dbReference type="GO" id="GO:0022857">
    <property type="term" value="F:transmembrane transporter activity"/>
    <property type="evidence" value="ECO:0007669"/>
    <property type="project" value="InterPro"/>
</dbReference>
<feature type="transmembrane region" description="Helical" evidence="10">
    <location>
        <begin position="456"/>
        <end position="476"/>
    </location>
</feature>
<feature type="transmembrane region" description="Helical" evidence="10">
    <location>
        <begin position="388"/>
        <end position="414"/>
    </location>
</feature>
<proteinExistence type="inferred from homology"/>
<evidence type="ECO:0000256" key="9">
    <source>
        <dbReference type="SAM" id="MobiDB-lite"/>
    </source>
</evidence>
<feature type="compositionally biased region" description="Basic and acidic residues" evidence="9">
    <location>
        <begin position="499"/>
        <end position="521"/>
    </location>
</feature>
<keyword evidence="3 10" id="KW-0812">Transmembrane</keyword>
<organism evidence="11 12">
    <name type="scientific">Ramalina farinacea</name>
    <dbReference type="NCBI Taxonomy" id="258253"/>
    <lineage>
        <taxon>Eukaryota</taxon>
        <taxon>Fungi</taxon>
        <taxon>Dikarya</taxon>
        <taxon>Ascomycota</taxon>
        <taxon>Pezizomycotina</taxon>
        <taxon>Lecanoromycetes</taxon>
        <taxon>OSLEUM clade</taxon>
        <taxon>Lecanoromycetidae</taxon>
        <taxon>Lecanorales</taxon>
        <taxon>Lecanorineae</taxon>
        <taxon>Ramalinaceae</taxon>
        <taxon>Ramalina</taxon>
    </lineage>
</organism>
<sequence>MATLQRRMDDEASIGESELEVRREDQDKINKFSRLHNREQALEESLKVKAKDKEDLEEVSNELELADEDENIPYKIGDTFMSLPLPEVQELLSDSTKKIEKEVIEVEGDLSTIREEMDELKVQLYASGAINFLGPFFHVTNEQQLVLPISLFLVGYVLGPLFFGPLSESYGRRIIMLSTFVVFTIFTMACALAPNWPTFLVFRLICGINASSPIAVVGGLYADIFGNPVTRGRAMACFMVRLRKETGDPNIFAAIELEKKGAKQMITVTLMRPLNMIAFEAIVLFSCLYTSLAYAIFYLFFEAYPIIFQGTYHMNAGVSGLAFLPIMVGLMFALGIFLYYDCVLQKARKANKPWASIEEYRRLPLACLGGPLYVISLFWLGWSARASVHWIVPMLAGVPFGAGFMLIFMALLNYITDAYEIYAASGMAATSIARSIFGAVLPLAAAPMYRSLGVSWASSLLGFLSLAMTVIPFAFIKYGDRIRANSRFCNELKALKEKNARQKERDEKEKARIESVPRDPEEAMQPI</sequence>
<evidence type="ECO:0000313" key="11">
    <source>
        <dbReference type="EMBL" id="MDI1487744.1"/>
    </source>
</evidence>
<feature type="transmembrane region" description="Helical" evidence="10">
    <location>
        <begin position="281"/>
        <end position="301"/>
    </location>
</feature>
<name>A0AA43QLW6_9LECA</name>
<feature type="transmembrane region" description="Helical" evidence="10">
    <location>
        <begin position="145"/>
        <end position="163"/>
    </location>
</feature>
<dbReference type="GO" id="GO:0005737">
    <property type="term" value="C:cytoplasm"/>
    <property type="evidence" value="ECO:0007669"/>
    <property type="project" value="UniProtKB-ARBA"/>
</dbReference>
<dbReference type="InterPro" id="IPR036259">
    <property type="entry name" value="MFS_trans_sf"/>
</dbReference>
<dbReference type="SUPFAM" id="SSF103473">
    <property type="entry name" value="MFS general substrate transporter"/>
    <property type="match status" value="1"/>
</dbReference>
<dbReference type="Gene3D" id="1.20.1720.10">
    <property type="entry name" value="Multidrug resistance protein D"/>
    <property type="match status" value="1"/>
</dbReference>
<dbReference type="Pfam" id="PF01920">
    <property type="entry name" value="Prefoldin_2"/>
    <property type="match status" value="1"/>
</dbReference>
<feature type="region of interest" description="Disordered" evidence="9">
    <location>
        <begin position="499"/>
        <end position="527"/>
    </location>
</feature>
<keyword evidence="6" id="KW-0143">Chaperone</keyword>
<dbReference type="Gene3D" id="1.20.1250.20">
    <property type="entry name" value="MFS general substrate transporter like domains"/>
    <property type="match status" value="1"/>
</dbReference>
<evidence type="ECO:0000256" key="5">
    <source>
        <dbReference type="ARBA" id="ARBA00023136"/>
    </source>
</evidence>
<protein>
    <recommendedName>
        <fullName evidence="13">Major facilitator superfamily (MFS) profile domain-containing protein</fullName>
    </recommendedName>
</protein>
<dbReference type="InterPro" id="IPR009053">
    <property type="entry name" value="Prefoldin"/>
</dbReference>
<evidence type="ECO:0000256" key="8">
    <source>
        <dbReference type="SAM" id="Coils"/>
    </source>
</evidence>
<feature type="transmembrane region" description="Helical" evidence="10">
    <location>
        <begin position="363"/>
        <end position="382"/>
    </location>
</feature>
<feature type="transmembrane region" description="Helical" evidence="10">
    <location>
        <begin position="200"/>
        <end position="225"/>
    </location>
</feature>
<evidence type="ECO:0000256" key="1">
    <source>
        <dbReference type="ARBA" id="ARBA00004141"/>
    </source>
</evidence>
<dbReference type="Pfam" id="PF07690">
    <property type="entry name" value="MFS_1"/>
    <property type="match status" value="1"/>
</dbReference>
<dbReference type="PANTHER" id="PTHR23502:SF74">
    <property type="entry name" value="MAJOR FACILITATOR SUPERFAMILY (MFS) PROFILE DOMAIN-CONTAINING PROTEIN"/>
    <property type="match status" value="1"/>
</dbReference>
<dbReference type="GO" id="GO:0006457">
    <property type="term" value="P:protein folding"/>
    <property type="evidence" value="ECO:0007669"/>
    <property type="project" value="InterPro"/>
</dbReference>
<reference evidence="11" key="1">
    <citation type="journal article" date="2023" name="Genome Biol. Evol.">
        <title>First Whole Genome Sequence and Flow Cytometry Genome Size Data for the Lichen-Forming Fungus Ramalina farinacea (Ascomycota).</title>
        <authorList>
            <person name="Llewellyn T."/>
            <person name="Mian S."/>
            <person name="Hill R."/>
            <person name="Leitch I.J."/>
            <person name="Gaya E."/>
        </authorList>
    </citation>
    <scope>NUCLEOTIDE SEQUENCE</scope>
    <source>
        <strain evidence="11">LIQ254RAFAR</strain>
    </source>
</reference>
<dbReference type="EMBL" id="JAPUFD010000006">
    <property type="protein sequence ID" value="MDI1487744.1"/>
    <property type="molecule type" value="Genomic_DNA"/>
</dbReference>
<evidence type="ECO:0000313" key="12">
    <source>
        <dbReference type="Proteomes" id="UP001161017"/>
    </source>
</evidence>
<feature type="coiled-coil region" evidence="8">
    <location>
        <begin position="39"/>
        <end position="69"/>
    </location>
</feature>
<dbReference type="FunFam" id="1.10.287.370:FF:000005">
    <property type="entry name" value="Prefoldin subunit 4"/>
    <property type="match status" value="1"/>
</dbReference>